<evidence type="ECO:0000313" key="3">
    <source>
        <dbReference type="EMBL" id="KAJ8894843.1"/>
    </source>
</evidence>
<keyword evidence="4" id="KW-1185">Reference proteome</keyword>
<evidence type="ECO:0008006" key="5">
    <source>
        <dbReference type="Google" id="ProtNLM"/>
    </source>
</evidence>
<comment type="caution">
    <text evidence="3">The sequence shown here is derived from an EMBL/GenBank/DDBJ whole genome shotgun (WGS) entry which is preliminary data.</text>
</comment>
<organism evidence="3 4">
    <name type="scientific">Dryococelus australis</name>
    <dbReference type="NCBI Taxonomy" id="614101"/>
    <lineage>
        <taxon>Eukaryota</taxon>
        <taxon>Metazoa</taxon>
        <taxon>Ecdysozoa</taxon>
        <taxon>Arthropoda</taxon>
        <taxon>Hexapoda</taxon>
        <taxon>Insecta</taxon>
        <taxon>Pterygota</taxon>
        <taxon>Neoptera</taxon>
        <taxon>Polyneoptera</taxon>
        <taxon>Phasmatodea</taxon>
        <taxon>Verophasmatodea</taxon>
        <taxon>Anareolatae</taxon>
        <taxon>Phasmatidae</taxon>
        <taxon>Eurycanthinae</taxon>
        <taxon>Dryococelus</taxon>
    </lineage>
</organism>
<sequence length="1294" mass="144675">MNPQTGYASVLVSSRKPGNAHFLPTAAIGERQYVFSVDKSSKGGLSLVWDANTSRTMILIYRLTYTSSNIHSRECGVVGMETCSYHPAQCGRSGIADVEREERQAVRIWEPLAALHRFVLMQHYSALHCAWSHIYDLVHAPCIRKAHILPAVALQVAAGQTVLGMAISGAKFFPVTVLVVSGSQLFDEIITDNRNSAGSSPVANTWGPTGPKESILVNTLTHVGTKVHEHWKIYGHGNTFKELTKYVENTRYWEWQCVGSFLVLDGVAGNLCTTFNTSRLQFGRCHKARKNDGITGRYGKTLRRATLLMGWLMGHQRNRVWLVGNMRQWFCRARGRSAESTSDVGSWCRRPKTYTNMTEDPLDKVMRFSTDREVWMELHRLFRGSEDKVYEMNCRKWVGDGKPLLPRGKSEGSQLEESVGAVEGIMAAIASLASDDDDHGWYVDNGAMNHVTNQRDVFTTFEKFSATHSVKTANGKAIQAVGYRSVMVEARVGGRWVRVQLCDVWYIPQLSRNLFLVLAAQDKKPGNEFVPTSHPVQYMSASHNVLRVLQAPYGTVSFTCRFHTLSSIHAKNILPAVVPQSCVVVHTSLRSRTLSQVASVKDDQPLGHGRVCAEEGRWTGQSHQNILASSLNVLETLAGERRSVTPASLAAVCIHGIPRRGSAGRERIVPGRGEIEVGHLPWRRIAKPAPAAARNIILKQKSEVPEKLRQFLKETQVTEHVIKEFLKDNETNFSPLSPFLLALCDALGHQLLLLGFPPTLFRTLPFPSSPHNSPSPLQSQGCDCFEPVLALAQSNVQFVLGYKAKIDDATLMSRTAAMKEKTRPWLKQLTRLCTPWKYISGSLGRNGDYGFLHHELNRTLEHESRHPQRFDDYITSAISDGTQIEEPVTYEEAVSSLRRKDWIGAMESEMRSLMENETLTLEKLPPGMKAISCFKASGADSCLFIRIKGNKKILLVLYVHDGLVVANDSWQLTNFMRDKRTEFKFRETPMTYFLGLEIYRKEDGTIWVSQSGYANKILDRFGMLECRGVAAPIIKEKLEPGKAIQNTKAQRQESHGLTMAAYGVHINGKAMHTELCTAIKHGLILFVKHRAMNSNSGMYRKQQILCSLGNSLCKNFEVRHMWGPEPTASSATGRLGGLTTCCGMTAVRQMGSSIRIHNVVDNNTVHVTGVMLLRASEMHSCKVCRPERKATITRSRRQSLERCLFLAGYNNSASPDSRNWSFLAAYWYHGPSVDSCPSCLAVVSPLLIEPCGWLLSLIIPFLIRETDGELRIRMLCWIRPGSFDDVLATLLLRS</sequence>
<dbReference type="Pfam" id="PF22936">
    <property type="entry name" value="Pol_BBD"/>
    <property type="match status" value="1"/>
</dbReference>
<dbReference type="InterPro" id="IPR013103">
    <property type="entry name" value="RVT_2"/>
</dbReference>
<dbReference type="EMBL" id="JARBHB010000001">
    <property type="protein sequence ID" value="KAJ8894843.1"/>
    <property type="molecule type" value="Genomic_DNA"/>
</dbReference>
<dbReference type="InterPro" id="IPR054722">
    <property type="entry name" value="PolX-like_BBD"/>
</dbReference>
<evidence type="ECO:0000259" key="1">
    <source>
        <dbReference type="Pfam" id="PF07727"/>
    </source>
</evidence>
<dbReference type="Pfam" id="PF07727">
    <property type="entry name" value="RVT_2"/>
    <property type="match status" value="1"/>
</dbReference>
<gene>
    <name evidence="3" type="ORF">PR048_000150</name>
</gene>
<evidence type="ECO:0000313" key="4">
    <source>
        <dbReference type="Proteomes" id="UP001159363"/>
    </source>
</evidence>
<evidence type="ECO:0000259" key="2">
    <source>
        <dbReference type="Pfam" id="PF22936"/>
    </source>
</evidence>
<dbReference type="Proteomes" id="UP001159363">
    <property type="component" value="Chromosome 1"/>
</dbReference>
<proteinExistence type="predicted"/>
<reference evidence="3 4" key="1">
    <citation type="submission" date="2023-02" db="EMBL/GenBank/DDBJ databases">
        <title>LHISI_Scaffold_Assembly.</title>
        <authorList>
            <person name="Stuart O.P."/>
            <person name="Cleave R."/>
            <person name="Magrath M.J.L."/>
            <person name="Mikheyev A.S."/>
        </authorList>
    </citation>
    <scope>NUCLEOTIDE SEQUENCE [LARGE SCALE GENOMIC DNA]</scope>
    <source>
        <strain evidence="3">Daus_M_001</strain>
        <tissue evidence="3">Leg muscle</tissue>
    </source>
</reference>
<feature type="domain" description="Reverse transcriptase Ty1/copia-type" evidence="1">
    <location>
        <begin position="934"/>
        <end position="1035"/>
    </location>
</feature>
<protein>
    <recommendedName>
        <fullName evidence="5">Reverse transcriptase Ty1/copia-type domain-containing protein</fullName>
    </recommendedName>
</protein>
<accession>A0ABQ9IDU0</accession>
<name>A0ABQ9IDU0_9NEOP</name>
<feature type="domain" description="Retrovirus-related Pol polyprotein from transposon TNT 1-94-like beta-barrel" evidence="2">
    <location>
        <begin position="441"/>
        <end position="523"/>
    </location>
</feature>